<reference evidence="3" key="2">
    <citation type="submission" date="2019-09" db="UniProtKB">
        <authorList>
            <consortium name="WormBaseParasite"/>
        </authorList>
    </citation>
    <scope>IDENTIFICATION</scope>
</reference>
<dbReference type="Proteomes" id="UP000050761">
    <property type="component" value="Unassembled WGS sequence"/>
</dbReference>
<accession>A0A183G035</accession>
<proteinExistence type="predicted"/>
<reference evidence="1 2" key="1">
    <citation type="submission" date="2018-11" db="EMBL/GenBank/DDBJ databases">
        <authorList>
            <consortium name="Pathogen Informatics"/>
        </authorList>
    </citation>
    <scope>NUCLEOTIDE SEQUENCE [LARGE SCALE GENOMIC DNA]</scope>
</reference>
<evidence type="ECO:0000313" key="2">
    <source>
        <dbReference type="Proteomes" id="UP000050761"/>
    </source>
</evidence>
<dbReference type="AlphaFoldDB" id="A0A183G035"/>
<name>A0A183G035_HELPZ</name>
<gene>
    <name evidence="1" type="ORF">HPBE_LOCUS14421</name>
</gene>
<evidence type="ECO:0000313" key="3">
    <source>
        <dbReference type="WBParaSite" id="HPBE_0001442001-mRNA-1"/>
    </source>
</evidence>
<sequence length="145" mass="16685">MVIPRRSGIKHSVVYMHNTKSAPRGSKRLPILAMVFSDSVGTFRHGALKPHPELICRLGWLAALRGARVSIAAGRPWIPHRERRPMESPSSSARSPEDELIFEKSAKVKQWVKNRMKEVMTQLLKLCRVYSESRFWVRIKHTTPF</sequence>
<organism evidence="2 3">
    <name type="scientific">Heligmosomoides polygyrus</name>
    <name type="common">Parasitic roundworm</name>
    <dbReference type="NCBI Taxonomy" id="6339"/>
    <lineage>
        <taxon>Eukaryota</taxon>
        <taxon>Metazoa</taxon>
        <taxon>Ecdysozoa</taxon>
        <taxon>Nematoda</taxon>
        <taxon>Chromadorea</taxon>
        <taxon>Rhabditida</taxon>
        <taxon>Rhabditina</taxon>
        <taxon>Rhabditomorpha</taxon>
        <taxon>Strongyloidea</taxon>
        <taxon>Heligmosomidae</taxon>
        <taxon>Heligmosomoides</taxon>
    </lineage>
</organism>
<accession>A0A3P8AVS4</accession>
<evidence type="ECO:0000313" key="1">
    <source>
        <dbReference type="EMBL" id="VDO99584.1"/>
    </source>
</evidence>
<dbReference type="WBParaSite" id="HPBE_0001442001-mRNA-1">
    <property type="protein sequence ID" value="HPBE_0001442001-mRNA-1"/>
    <property type="gene ID" value="HPBE_0001442001"/>
</dbReference>
<protein>
    <submittedName>
        <fullName evidence="1 3">Uncharacterized protein</fullName>
    </submittedName>
</protein>
<dbReference type="EMBL" id="UZAH01028355">
    <property type="protein sequence ID" value="VDO99584.1"/>
    <property type="molecule type" value="Genomic_DNA"/>
</dbReference>
<keyword evidence="2" id="KW-1185">Reference proteome</keyword>